<comment type="caution">
    <text evidence="2">The sequence shown here is derived from an EMBL/GenBank/DDBJ whole genome shotgun (WGS) entry which is preliminary data.</text>
</comment>
<feature type="compositionally biased region" description="Basic and acidic residues" evidence="1">
    <location>
        <begin position="318"/>
        <end position="329"/>
    </location>
</feature>
<feature type="region of interest" description="Disordered" evidence="1">
    <location>
        <begin position="310"/>
        <end position="329"/>
    </location>
</feature>
<protein>
    <recommendedName>
        <fullName evidence="4">AAA+ ATPase domain-containing protein</fullName>
    </recommendedName>
</protein>
<dbReference type="Proteomes" id="UP000604341">
    <property type="component" value="Unassembled WGS sequence"/>
</dbReference>
<dbReference type="SUPFAM" id="SSF52540">
    <property type="entry name" value="P-loop containing nucleoside triphosphate hydrolases"/>
    <property type="match status" value="1"/>
</dbReference>
<evidence type="ECO:0000256" key="1">
    <source>
        <dbReference type="SAM" id="MobiDB-lite"/>
    </source>
</evidence>
<dbReference type="EMBL" id="BMPE01000002">
    <property type="protein sequence ID" value="GGK95484.1"/>
    <property type="molecule type" value="Genomic_DNA"/>
</dbReference>
<name>A0ABQ2FK37_9DEIO</name>
<evidence type="ECO:0000313" key="2">
    <source>
        <dbReference type="EMBL" id="GGK95484.1"/>
    </source>
</evidence>
<dbReference type="InterPro" id="IPR027417">
    <property type="entry name" value="P-loop_NTPase"/>
</dbReference>
<evidence type="ECO:0000313" key="3">
    <source>
        <dbReference type="Proteomes" id="UP000604341"/>
    </source>
</evidence>
<keyword evidence="3" id="KW-1185">Reference proteome</keyword>
<dbReference type="Pfam" id="PF13481">
    <property type="entry name" value="AAA_25"/>
    <property type="match status" value="1"/>
</dbReference>
<reference evidence="3" key="1">
    <citation type="journal article" date="2019" name="Int. J. Syst. Evol. Microbiol.">
        <title>The Global Catalogue of Microorganisms (GCM) 10K type strain sequencing project: providing services to taxonomists for standard genome sequencing and annotation.</title>
        <authorList>
            <consortium name="The Broad Institute Genomics Platform"/>
            <consortium name="The Broad Institute Genome Sequencing Center for Infectious Disease"/>
            <person name="Wu L."/>
            <person name="Ma J."/>
        </authorList>
    </citation>
    <scope>NUCLEOTIDE SEQUENCE [LARGE SCALE GENOMIC DNA]</scope>
    <source>
        <strain evidence="3">JCM 19173</strain>
    </source>
</reference>
<dbReference type="Gene3D" id="3.40.50.300">
    <property type="entry name" value="P-loop containing nucleotide triphosphate hydrolases"/>
    <property type="match status" value="1"/>
</dbReference>
<organism evidence="2 3">
    <name type="scientific">Deinococcus radiotolerans</name>
    <dbReference type="NCBI Taxonomy" id="1309407"/>
    <lineage>
        <taxon>Bacteria</taxon>
        <taxon>Thermotogati</taxon>
        <taxon>Deinococcota</taxon>
        <taxon>Deinococci</taxon>
        <taxon>Deinococcales</taxon>
        <taxon>Deinococcaceae</taxon>
        <taxon>Deinococcus</taxon>
    </lineage>
</organism>
<gene>
    <name evidence="2" type="ORF">GCM10010844_12470</name>
</gene>
<proteinExistence type="predicted"/>
<sequence length="329" mass="35250">MERFLARGAGTILFGQPGVSKTAHAAHLAACLVAGVPFAELPTIERGLRVLYLDFDGSIEWNMDLFKAAFRGIGREDLHSQLKCYSPNTEACILPGEDTLQSLEALGPDIACTVREHSIDLVICDSLGQMMMGDTNSGQDVALALRAGLNPARTAGAAVLVIDHATKAAATGNGVPTPIGSQQKRAWARVSVALESESYEDHVVTRWSVDKSNAAPFRPFRTRLDFQTAGGRLHQLTLTALGEAGARIRPDQKEGLDRTGQARQAILGALQSGARSRHELGSGSTVDRALKFLVESGQIQRLSHGLYGLSQSGNEVEPSGRPDIESQTW</sequence>
<evidence type="ECO:0008006" key="4">
    <source>
        <dbReference type="Google" id="ProtNLM"/>
    </source>
</evidence>
<accession>A0ABQ2FK37</accession>